<organism evidence="4 5">
    <name type="scientific">Virgisporangium aurantiacum</name>
    <dbReference type="NCBI Taxonomy" id="175570"/>
    <lineage>
        <taxon>Bacteria</taxon>
        <taxon>Bacillati</taxon>
        <taxon>Actinomycetota</taxon>
        <taxon>Actinomycetes</taxon>
        <taxon>Micromonosporales</taxon>
        <taxon>Micromonosporaceae</taxon>
        <taxon>Virgisporangium</taxon>
    </lineage>
</organism>
<dbReference type="CDD" id="cd04301">
    <property type="entry name" value="NAT_SF"/>
    <property type="match status" value="1"/>
</dbReference>
<proteinExistence type="predicted"/>
<feature type="domain" description="N-acetyltransferase" evidence="3">
    <location>
        <begin position="2"/>
        <end position="201"/>
    </location>
</feature>
<dbReference type="AlphaFoldDB" id="A0A8J3ZCU5"/>
<keyword evidence="2" id="KW-0012">Acyltransferase</keyword>
<evidence type="ECO:0000259" key="3">
    <source>
        <dbReference type="PROSITE" id="PS51186"/>
    </source>
</evidence>
<dbReference type="SUPFAM" id="SSF55729">
    <property type="entry name" value="Acyl-CoA N-acyltransferases (Nat)"/>
    <property type="match status" value="1"/>
</dbReference>
<name>A0A8J3ZCU5_9ACTN</name>
<reference evidence="4" key="1">
    <citation type="submission" date="2021-01" db="EMBL/GenBank/DDBJ databases">
        <title>Whole genome shotgun sequence of Virgisporangium aurantiacum NBRC 16421.</title>
        <authorList>
            <person name="Komaki H."/>
            <person name="Tamura T."/>
        </authorList>
    </citation>
    <scope>NUCLEOTIDE SEQUENCE</scope>
    <source>
        <strain evidence="4">NBRC 16421</strain>
    </source>
</reference>
<comment type="caution">
    <text evidence="4">The sequence shown here is derived from an EMBL/GenBank/DDBJ whole genome shotgun (WGS) entry which is preliminary data.</text>
</comment>
<sequence>MAHVRRYEPTDLDTLREICILTGHTGRDARGSMTDTALLPDTFAEPYLVYDPLLAFVADDGGRAVGYILGTADTAAFAGWFQTTWLPLVAPRHAGRPAEVTDFESLIRELMYNPARMVHDDLAPYPAHLHIDLLPGYQGQGLGRKLMDAFRGELVSRGIEKFHLSMDPKNVDARAFYERLGFEPIAVSSDPGGTYLGRSSGG</sequence>
<dbReference type="InterPro" id="IPR000182">
    <property type="entry name" value="GNAT_dom"/>
</dbReference>
<evidence type="ECO:0000313" key="5">
    <source>
        <dbReference type="Proteomes" id="UP000612585"/>
    </source>
</evidence>
<keyword evidence="1" id="KW-0808">Transferase</keyword>
<dbReference type="Pfam" id="PF00583">
    <property type="entry name" value="Acetyltransf_1"/>
    <property type="match status" value="1"/>
</dbReference>
<dbReference type="PANTHER" id="PTHR43877">
    <property type="entry name" value="AMINOALKYLPHOSPHONATE N-ACETYLTRANSFERASE-RELATED-RELATED"/>
    <property type="match status" value="1"/>
</dbReference>
<gene>
    <name evidence="4" type="ORF">Vau01_091500</name>
</gene>
<dbReference type="Proteomes" id="UP000612585">
    <property type="component" value="Unassembled WGS sequence"/>
</dbReference>
<evidence type="ECO:0000256" key="1">
    <source>
        <dbReference type="ARBA" id="ARBA00022679"/>
    </source>
</evidence>
<dbReference type="InterPro" id="IPR016181">
    <property type="entry name" value="Acyl_CoA_acyltransferase"/>
</dbReference>
<accession>A0A8J3ZCU5</accession>
<dbReference type="RefSeq" id="WP_204006699.1">
    <property type="nucleotide sequence ID" value="NZ_BOPG01000068.1"/>
</dbReference>
<dbReference type="PROSITE" id="PS51186">
    <property type="entry name" value="GNAT"/>
    <property type="match status" value="1"/>
</dbReference>
<dbReference type="GO" id="GO:0016747">
    <property type="term" value="F:acyltransferase activity, transferring groups other than amino-acyl groups"/>
    <property type="evidence" value="ECO:0007669"/>
    <property type="project" value="InterPro"/>
</dbReference>
<dbReference type="Gene3D" id="3.40.630.30">
    <property type="match status" value="1"/>
</dbReference>
<protein>
    <submittedName>
        <fullName evidence="4">Acetyltransferase</fullName>
    </submittedName>
</protein>
<keyword evidence="5" id="KW-1185">Reference proteome</keyword>
<evidence type="ECO:0000313" key="4">
    <source>
        <dbReference type="EMBL" id="GIJ61634.1"/>
    </source>
</evidence>
<dbReference type="EMBL" id="BOPG01000068">
    <property type="protein sequence ID" value="GIJ61634.1"/>
    <property type="molecule type" value="Genomic_DNA"/>
</dbReference>
<dbReference type="InterPro" id="IPR050832">
    <property type="entry name" value="Bact_Acetyltransf"/>
</dbReference>
<evidence type="ECO:0000256" key="2">
    <source>
        <dbReference type="ARBA" id="ARBA00023315"/>
    </source>
</evidence>